<dbReference type="GO" id="GO:0045211">
    <property type="term" value="C:postsynaptic membrane"/>
    <property type="evidence" value="ECO:0007669"/>
    <property type="project" value="UniProtKB-SubCell"/>
</dbReference>
<evidence type="ECO:0000256" key="4">
    <source>
        <dbReference type="ARBA" id="ARBA00022692"/>
    </source>
</evidence>
<keyword evidence="7" id="KW-0256">Endoplasmic reticulum</keyword>
<keyword evidence="4 19" id="KW-0812">Transmembrane</keyword>
<keyword evidence="8 18" id="KW-0106">Calcium</keyword>
<name>A0A498L5F9_LABRO</name>
<evidence type="ECO:0000256" key="17">
    <source>
        <dbReference type="ARBA" id="ARBA00035015"/>
    </source>
</evidence>
<dbReference type="Pfam" id="PF19699">
    <property type="entry name" value="CLSTN_C"/>
    <property type="match status" value="1"/>
</dbReference>
<dbReference type="EMBL" id="QBIY01013477">
    <property type="protein sequence ID" value="RXN03611.1"/>
    <property type="molecule type" value="Genomic_DNA"/>
</dbReference>
<comment type="similarity">
    <text evidence="17">Belongs to the calsyntenin family.</text>
</comment>
<protein>
    <submittedName>
        <fullName evidence="21">Calsyntenin-2-like protein</fullName>
    </submittedName>
</protein>
<dbReference type="GO" id="GO:0000139">
    <property type="term" value="C:Golgi membrane"/>
    <property type="evidence" value="ECO:0007669"/>
    <property type="project" value="UniProtKB-SubCell"/>
</dbReference>
<evidence type="ECO:0000256" key="8">
    <source>
        <dbReference type="ARBA" id="ARBA00022837"/>
    </source>
</evidence>
<dbReference type="GO" id="GO:0007156">
    <property type="term" value="P:homophilic cell adhesion via plasma membrane adhesion molecules"/>
    <property type="evidence" value="ECO:0007669"/>
    <property type="project" value="InterPro"/>
</dbReference>
<keyword evidence="10 19" id="KW-1133">Transmembrane helix</keyword>
<dbReference type="GO" id="GO:0005789">
    <property type="term" value="C:endoplasmic reticulum membrane"/>
    <property type="evidence" value="ECO:0007669"/>
    <property type="project" value="UniProtKB-SubCell"/>
</dbReference>
<dbReference type="CDD" id="cd11304">
    <property type="entry name" value="Cadherin_repeat"/>
    <property type="match status" value="2"/>
</dbReference>
<evidence type="ECO:0000256" key="19">
    <source>
        <dbReference type="SAM" id="Phobius"/>
    </source>
</evidence>
<dbReference type="SMART" id="SM00112">
    <property type="entry name" value="CA"/>
    <property type="match status" value="2"/>
</dbReference>
<evidence type="ECO:0000256" key="1">
    <source>
        <dbReference type="ARBA" id="ARBA00004115"/>
    </source>
</evidence>
<dbReference type="PANTHER" id="PTHR14139">
    <property type="entry name" value="CALSYNTENIN"/>
    <property type="match status" value="1"/>
</dbReference>
<dbReference type="GO" id="GO:0009986">
    <property type="term" value="C:cell surface"/>
    <property type="evidence" value="ECO:0007669"/>
    <property type="project" value="TreeGrafter"/>
</dbReference>
<evidence type="ECO:0000256" key="11">
    <source>
        <dbReference type="ARBA" id="ARBA00023018"/>
    </source>
</evidence>
<evidence type="ECO:0000259" key="20">
    <source>
        <dbReference type="PROSITE" id="PS50268"/>
    </source>
</evidence>
<evidence type="ECO:0000256" key="14">
    <source>
        <dbReference type="ARBA" id="ARBA00023180"/>
    </source>
</evidence>
<dbReference type="InterPro" id="IPR045588">
    <property type="entry name" value="CLSTN_C"/>
</dbReference>
<dbReference type="Proteomes" id="UP000290572">
    <property type="component" value="Unassembled WGS sequence"/>
</dbReference>
<dbReference type="SUPFAM" id="SSF49313">
    <property type="entry name" value="Cadherin-like"/>
    <property type="match status" value="2"/>
</dbReference>
<evidence type="ECO:0000256" key="18">
    <source>
        <dbReference type="PROSITE-ProRule" id="PRU00043"/>
    </source>
</evidence>
<comment type="caution">
    <text evidence="21">The sequence shown here is derived from an EMBL/GenBank/DDBJ whole genome shotgun (WGS) entry which is preliminary data.</text>
</comment>
<evidence type="ECO:0000256" key="7">
    <source>
        <dbReference type="ARBA" id="ARBA00022824"/>
    </source>
</evidence>
<keyword evidence="12" id="KW-0333">Golgi apparatus</keyword>
<proteinExistence type="inferred from homology"/>
<dbReference type="SUPFAM" id="SSF49899">
    <property type="entry name" value="Concanavalin A-like lectins/glucanases"/>
    <property type="match status" value="1"/>
</dbReference>
<evidence type="ECO:0000256" key="10">
    <source>
        <dbReference type="ARBA" id="ARBA00022989"/>
    </source>
</evidence>
<dbReference type="AlphaFoldDB" id="A0A498L5F9"/>
<feature type="domain" description="Cadherin" evidence="20">
    <location>
        <begin position="130"/>
        <end position="230"/>
    </location>
</feature>
<dbReference type="InterPro" id="IPR013320">
    <property type="entry name" value="ConA-like_dom_sf"/>
</dbReference>
<dbReference type="InterPro" id="IPR015919">
    <property type="entry name" value="Cadherin-like_sf"/>
</dbReference>
<dbReference type="FunFam" id="2.60.40.60:FF:000025">
    <property type="entry name" value="Calsyntenin 1"/>
    <property type="match status" value="1"/>
</dbReference>
<keyword evidence="22" id="KW-1185">Reference proteome</keyword>
<evidence type="ECO:0000256" key="15">
    <source>
        <dbReference type="ARBA" id="ARBA00023257"/>
    </source>
</evidence>
<organism evidence="21 22">
    <name type="scientific">Labeo rohita</name>
    <name type="common">Indian major carp</name>
    <name type="synonym">Cyprinus rohita</name>
    <dbReference type="NCBI Taxonomy" id="84645"/>
    <lineage>
        <taxon>Eukaryota</taxon>
        <taxon>Metazoa</taxon>
        <taxon>Chordata</taxon>
        <taxon>Craniata</taxon>
        <taxon>Vertebrata</taxon>
        <taxon>Euteleostomi</taxon>
        <taxon>Actinopterygii</taxon>
        <taxon>Neopterygii</taxon>
        <taxon>Teleostei</taxon>
        <taxon>Ostariophysi</taxon>
        <taxon>Cypriniformes</taxon>
        <taxon>Cyprinidae</taxon>
        <taxon>Labeoninae</taxon>
        <taxon>Labeonini</taxon>
        <taxon>Labeo</taxon>
    </lineage>
</organism>
<keyword evidence="6" id="KW-0677">Repeat</keyword>
<dbReference type="InterPro" id="IPR002126">
    <property type="entry name" value="Cadherin-like_dom"/>
</dbReference>
<evidence type="ECO:0000313" key="22">
    <source>
        <dbReference type="Proteomes" id="UP000290572"/>
    </source>
</evidence>
<evidence type="ECO:0000256" key="5">
    <source>
        <dbReference type="ARBA" id="ARBA00022729"/>
    </source>
</evidence>
<keyword evidence="13 19" id="KW-0472">Membrane</keyword>
<keyword evidence="5" id="KW-0732">Signal</keyword>
<dbReference type="STRING" id="84645.A0A498L5F9"/>
<sequence>MNVINMNKHKPWIETSYHGVISENTDVVLLDPPLVALDKDAPVPYAGEICGFHVHGLSAPFEAVVLNRTSGEGHLRARGPIDCERQREFTFIIQAHDCGTGPEGHGEKRSHKAVVHVQVGDVNEFSPVFGQLEYHGSVTEGKVYDSILQVQASDQDCSPQYSQICNYQITSHDTAFAIDRNGNIRNTESLSFDKKSHYKIHVTAFDCGQKRATQDAVVHIHVKPICKPGWQGWSKLIDYEPGTGSKLLFPKMHLETCAGSVSWIRSTVELETSGAGRGCDRQSYSERALQKLCAAKIPDWVVPQNLTHQFTITTWMKHGPSPGQRAEKETLLCNSDKTDLTLKWERYREIVGIVGKEKGGHGVEWGASICIDFPVVTLYVDGVTYDPYLVTDDWPIHSSQIDVQLTVGACWQGGEVSKAKFTQYFRGSLSGLTIRPGKTESQKIISCLQACKEGLDITSLESLGQRIKFHLNPAQSLVVMEGEDLEQMNAALRKVSYINSRQFPTKGARHLRISTAVQCFGEDVCISVPDIEAVVMVMQPSEPYITITGAEHLTVPASDLALGLSLFRDLHIISTVTKSDEQTKTDHRSGALKEIAHNLDYCDIMVLGEELRVGLESLELHHSALLGKHLEYANSSTGMSIYGVDSISHYTEVIRQVRYESRQTVDSVRTFRLTCSELNGRYTSDQYTLQVNILHSEEAIEHVNHAMAPPKYMQIIHPTVIESNNYSIVVPAVATAVIVVCIAALLVVLLGVYRLNQPLNQEHIHTHALREKQAERDGSSLSITVNPLEVRQTVYMPKQHKTP</sequence>
<dbReference type="Pfam" id="PF00028">
    <property type="entry name" value="Cadherin"/>
    <property type="match status" value="1"/>
</dbReference>
<feature type="domain" description="Cadherin" evidence="20">
    <location>
        <begin position="13"/>
        <end position="129"/>
    </location>
</feature>
<accession>A0A498L5F9</accession>
<keyword evidence="3" id="KW-1003">Cell membrane</keyword>
<dbReference type="GO" id="GO:0050806">
    <property type="term" value="P:positive regulation of synaptic transmission"/>
    <property type="evidence" value="ECO:0007669"/>
    <property type="project" value="TreeGrafter"/>
</dbReference>
<comment type="subcellular location">
    <subcellularLocation>
        <location evidence="1">Endoplasmic reticulum membrane</location>
        <topology evidence="1">Single-pass type I membrane protein</topology>
    </subcellularLocation>
    <subcellularLocation>
        <location evidence="2">Golgi apparatus membrane</location>
        <topology evidence="2">Single-pass type I membrane protein</topology>
    </subcellularLocation>
    <subcellularLocation>
        <location evidence="16">Postsynaptic cell membrane</location>
        <topology evidence="16">Single-pass type I membrane protein</topology>
    </subcellularLocation>
</comment>
<reference evidence="21 22" key="1">
    <citation type="submission" date="2018-03" db="EMBL/GenBank/DDBJ databases">
        <title>Draft genome sequence of Rohu Carp (Labeo rohita).</title>
        <authorList>
            <person name="Das P."/>
            <person name="Kushwaha B."/>
            <person name="Joshi C.G."/>
            <person name="Kumar D."/>
            <person name="Nagpure N.S."/>
            <person name="Sahoo L."/>
            <person name="Das S.P."/>
            <person name="Bit A."/>
            <person name="Patnaik S."/>
            <person name="Meher P.K."/>
            <person name="Jayasankar P."/>
            <person name="Koringa P.G."/>
            <person name="Patel N.V."/>
            <person name="Hinsu A.T."/>
            <person name="Kumar R."/>
            <person name="Pandey M."/>
            <person name="Agarwal S."/>
            <person name="Srivastava S."/>
            <person name="Singh M."/>
            <person name="Iquebal M.A."/>
            <person name="Jaiswal S."/>
            <person name="Angadi U.B."/>
            <person name="Kumar N."/>
            <person name="Raza M."/>
            <person name="Shah T.M."/>
            <person name="Rai A."/>
            <person name="Jena J.K."/>
        </authorList>
    </citation>
    <scope>NUCLEOTIDE SEQUENCE [LARGE SCALE GENOMIC DNA]</scope>
    <source>
        <strain evidence="21">DASCIFA01</strain>
        <tissue evidence="21">Testis</tissue>
    </source>
</reference>
<evidence type="ECO:0000256" key="2">
    <source>
        <dbReference type="ARBA" id="ARBA00004614"/>
    </source>
</evidence>
<dbReference type="Gene3D" id="2.60.40.60">
    <property type="entry name" value="Cadherins"/>
    <property type="match status" value="2"/>
</dbReference>
<evidence type="ECO:0000256" key="6">
    <source>
        <dbReference type="ARBA" id="ARBA00022737"/>
    </source>
</evidence>
<keyword evidence="14" id="KW-0325">Glycoprotein</keyword>
<gene>
    <name evidence="21" type="ORF">ROHU_013315</name>
</gene>
<evidence type="ECO:0000313" key="21">
    <source>
        <dbReference type="EMBL" id="RXN03611.1"/>
    </source>
</evidence>
<dbReference type="GO" id="GO:0051965">
    <property type="term" value="P:positive regulation of synapse assembly"/>
    <property type="evidence" value="ECO:0007669"/>
    <property type="project" value="TreeGrafter"/>
</dbReference>
<keyword evidence="11" id="KW-0770">Synapse</keyword>
<keyword evidence="9" id="KW-0130">Cell adhesion</keyword>
<feature type="transmembrane region" description="Helical" evidence="19">
    <location>
        <begin position="728"/>
        <end position="753"/>
    </location>
</feature>
<evidence type="ECO:0000256" key="3">
    <source>
        <dbReference type="ARBA" id="ARBA00022475"/>
    </source>
</evidence>
<evidence type="ECO:0000256" key="9">
    <source>
        <dbReference type="ARBA" id="ARBA00022889"/>
    </source>
</evidence>
<evidence type="ECO:0000256" key="12">
    <source>
        <dbReference type="ARBA" id="ARBA00023034"/>
    </source>
</evidence>
<evidence type="ECO:0000256" key="16">
    <source>
        <dbReference type="ARBA" id="ARBA00035006"/>
    </source>
</evidence>
<dbReference type="GO" id="GO:0005509">
    <property type="term" value="F:calcium ion binding"/>
    <property type="evidence" value="ECO:0007669"/>
    <property type="project" value="UniProtKB-UniRule"/>
</dbReference>
<dbReference type="FunFam" id="2.60.40.60:FF:000062">
    <property type="entry name" value="Calsyntenin 3"/>
    <property type="match status" value="1"/>
</dbReference>
<dbReference type="PRINTS" id="PR00205">
    <property type="entry name" value="CADHERIN"/>
</dbReference>
<dbReference type="PANTHER" id="PTHR14139:SF3">
    <property type="entry name" value="CALSYNTENIN-2"/>
    <property type="match status" value="1"/>
</dbReference>
<evidence type="ECO:0000256" key="13">
    <source>
        <dbReference type="ARBA" id="ARBA00023136"/>
    </source>
</evidence>
<dbReference type="PROSITE" id="PS50268">
    <property type="entry name" value="CADHERIN_2"/>
    <property type="match status" value="2"/>
</dbReference>
<keyword evidence="15" id="KW-0628">Postsynaptic cell membrane</keyword>